<dbReference type="PANTHER" id="PTHR33747">
    <property type="entry name" value="UPF0225 PROTEIN SCO1677"/>
    <property type="match status" value="1"/>
</dbReference>
<dbReference type="EMBL" id="RJVL01000001">
    <property type="protein sequence ID" value="ROR50322.1"/>
    <property type="molecule type" value="Genomic_DNA"/>
</dbReference>
<dbReference type="RefSeq" id="WP_123674840.1">
    <property type="nucleotide sequence ID" value="NZ_RJVL01000001.1"/>
</dbReference>
<comment type="caution">
    <text evidence="1">The sequence shown here is derived from an EMBL/GenBank/DDBJ whole genome shotgun (WGS) entry which is preliminary data.</text>
</comment>
<sequence>MNATSDTPASAAASALGPDELDELDSLLDDLRTREEDVPQWEFCDGFLTALVCTRRPVPAAEWLPMLLGDGLELDVAEGEPLPLVPTFKDLAQQERFLALWELRRAEVQAQLDEQAESLDADNAFQPEVIDMRGAIASLPEEERAEMAGQEIPSFGQVWALGFMFAVENWSEDWATPRDKEAAQWLDGALESIVALTEDDTGKPEICMYAEDGPPSTSQERLEVFGEAIWGVYDLRQLWRSLGPRQETIVKGEQPGRNDPCPCGSGKKYKKCCGAA</sequence>
<keyword evidence="2" id="KW-1185">Reference proteome</keyword>
<dbReference type="AlphaFoldDB" id="A0AAX1WY80"/>
<accession>A0AAX1WY80</accession>
<name>A0AAX1WY80_9BURK</name>
<dbReference type="InterPro" id="IPR036255">
    <property type="entry name" value="YgfB-like_sf"/>
</dbReference>
<dbReference type="PANTHER" id="PTHR33747:SF1">
    <property type="entry name" value="ADENYLATE CYCLASE-ASSOCIATED CAP C-TERMINAL DOMAIN-CONTAINING PROTEIN"/>
    <property type="match status" value="1"/>
</dbReference>
<dbReference type="InterPro" id="IPR004027">
    <property type="entry name" value="SEC_C_motif"/>
</dbReference>
<proteinExistence type="predicted"/>
<reference evidence="1 2" key="1">
    <citation type="submission" date="2018-11" db="EMBL/GenBank/DDBJ databases">
        <title>Genomic Encyclopedia of Type Strains, Phase IV (KMG-IV): sequencing the most valuable type-strain genomes for metagenomic binning, comparative biology and taxonomic classification.</title>
        <authorList>
            <person name="Goeker M."/>
        </authorList>
    </citation>
    <scope>NUCLEOTIDE SEQUENCE [LARGE SCALE GENOMIC DNA]</scope>
    <source>
        <strain evidence="1 2">DSM 15985</strain>
    </source>
</reference>
<evidence type="ECO:0000313" key="2">
    <source>
        <dbReference type="Proteomes" id="UP000271868"/>
    </source>
</evidence>
<dbReference type="Proteomes" id="UP000271868">
    <property type="component" value="Unassembled WGS sequence"/>
</dbReference>
<evidence type="ECO:0008006" key="3">
    <source>
        <dbReference type="Google" id="ProtNLM"/>
    </source>
</evidence>
<dbReference type="Gene3D" id="3.10.450.50">
    <property type="match status" value="1"/>
</dbReference>
<gene>
    <name evidence="1" type="ORF">EDC60_0073</name>
</gene>
<organism evidence="1 2">
    <name type="scientific">Diaphorobacter nitroreducens</name>
    <dbReference type="NCBI Taxonomy" id="164759"/>
    <lineage>
        <taxon>Bacteria</taxon>
        <taxon>Pseudomonadati</taxon>
        <taxon>Pseudomonadota</taxon>
        <taxon>Betaproteobacteria</taxon>
        <taxon>Burkholderiales</taxon>
        <taxon>Comamonadaceae</taxon>
        <taxon>Diaphorobacter</taxon>
    </lineage>
</organism>
<protein>
    <recommendedName>
        <fullName evidence="3">Zinc chelation protein SecC</fullName>
    </recommendedName>
</protein>
<dbReference type="Pfam" id="PF02810">
    <property type="entry name" value="SEC-C"/>
    <property type="match status" value="1"/>
</dbReference>
<evidence type="ECO:0000313" key="1">
    <source>
        <dbReference type="EMBL" id="ROR50322.1"/>
    </source>
</evidence>
<dbReference type="InterPro" id="IPR011978">
    <property type="entry name" value="YgfB-like"/>
</dbReference>
<dbReference type="SUPFAM" id="SSF103642">
    <property type="entry name" value="Sec-C motif"/>
    <property type="match status" value="1"/>
</dbReference>
<dbReference type="Pfam" id="PF03695">
    <property type="entry name" value="UPF0149"/>
    <property type="match status" value="1"/>
</dbReference>
<dbReference type="SUPFAM" id="SSF101327">
    <property type="entry name" value="YgfB-like"/>
    <property type="match status" value="1"/>
</dbReference>